<name>A0A1T2L7L9_9GAMM</name>
<evidence type="ECO:0000313" key="3">
    <source>
        <dbReference type="EMBL" id="OOZ41105.1"/>
    </source>
</evidence>
<gene>
    <name evidence="3" type="ORF">BOW53_05085</name>
</gene>
<dbReference type="EMBL" id="MPRL01000014">
    <property type="protein sequence ID" value="OOZ41105.1"/>
    <property type="molecule type" value="Genomic_DNA"/>
</dbReference>
<accession>A0A1T2L7L9</accession>
<dbReference type="Gene3D" id="2.40.10.220">
    <property type="entry name" value="predicted glycosyltransferase like domains"/>
    <property type="match status" value="1"/>
</dbReference>
<evidence type="ECO:0000313" key="4">
    <source>
        <dbReference type="Proteomes" id="UP000191110"/>
    </source>
</evidence>
<comment type="subunit">
    <text evidence="1">Monomer in both c-di-GMP-bound and free forms.</text>
</comment>
<comment type="caution">
    <text evidence="3">The sequence shown here is derived from an EMBL/GenBank/DDBJ whole genome shotgun (WGS) entry which is preliminary data.</text>
</comment>
<evidence type="ECO:0000256" key="1">
    <source>
        <dbReference type="PIRNR" id="PIRNR028141"/>
    </source>
</evidence>
<dbReference type="AlphaFoldDB" id="A0A1T2L7L9"/>
<dbReference type="OrthoDB" id="5298508at2"/>
<keyword evidence="1" id="KW-0547">Nucleotide-binding</keyword>
<dbReference type="RefSeq" id="WP_078483003.1">
    <property type="nucleotide sequence ID" value="NZ_MPRL01000014.1"/>
</dbReference>
<dbReference type="Proteomes" id="UP000191110">
    <property type="component" value="Unassembled WGS sequence"/>
</dbReference>
<dbReference type="GO" id="GO:0035438">
    <property type="term" value="F:cyclic-di-GMP binding"/>
    <property type="evidence" value="ECO:0007669"/>
    <property type="project" value="InterPro"/>
</dbReference>
<dbReference type="SUPFAM" id="SSF141371">
    <property type="entry name" value="PilZ domain-like"/>
    <property type="match status" value="1"/>
</dbReference>
<organism evidence="3 4">
    <name type="scientific">Solemya pervernicosa gill symbiont</name>
    <dbReference type="NCBI Taxonomy" id="642797"/>
    <lineage>
        <taxon>Bacteria</taxon>
        <taxon>Pseudomonadati</taxon>
        <taxon>Pseudomonadota</taxon>
        <taxon>Gammaproteobacteria</taxon>
        <taxon>sulfur-oxidizing symbionts</taxon>
    </lineage>
</organism>
<keyword evidence="1" id="KW-0973">c-di-GMP</keyword>
<dbReference type="Pfam" id="PF07238">
    <property type="entry name" value="PilZ"/>
    <property type="match status" value="1"/>
</dbReference>
<dbReference type="InterPro" id="IPR027021">
    <property type="entry name" value="C-di-GMP_BP_PA4608"/>
</dbReference>
<proteinExistence type="predicted"/>
<comment type="function">
    <text evidence="1">Binds the second messenger bis-(3'-5') cyclic dimeric guanosine monophosphate (c-di-GMP). Can bind two c-di-GMP molecules per monomer. May play a role in bacterial second-messenger regulated processes. Binding to c-di-GMP induces a conformational change of the C- and N-termini resulting in the exposure of a highly negative surface on one side of the protein to a possible effector protein.</text>
</comment>
<evidence type="ECO:0000259" key="2">
    <source>
        <dbReference type="Pfam" id="PF07238"/>
    </source>
</evidence>
<keyword evidence="4" id="KW-1185">Reference proteome</keyword>
<dbReference type="PIRSF" id="PIRSF028141">
    <property type="entry name" value="C-di-GMP_BP_PA4608"/>
    <property type="match status" value="1"/>
</dbReference>
<protein>
    <recommendedName>
        <fullName evidence="1">Cyclic diguanosine monophosphate-binding protein</fullName>
        <shortName evidence="1">c-di-GMP-binding protein</shortName>
    </recommendedName>
    <alternativeName>
        <fullName evidence="1">Pilz domain-containing protein</fullName>
    </alternativeName>
</protein>
<dbReference type="InterPro" id="IPR009875">
    <property type="entry name" value="PilZ_domain"/>
</dbReference>
<feature type="domain" description="PilZ" evidence="2">
    <location>
        <begin position="8"/>
        <end position="105"/>
    </location>
</feature>
<sequence length="123" mass="13445">MSDQASNDQRQFSRIPFKAEVTLKGASGEGRSELLDISLKGALIACPSGWQTKLGEQFSLELQLDGDSTTICMDTTVAHLSEKIIGLHCEHIDVESITHLRRLIELNLGNPDLLDRELAALSA</sequence>
<reference evidence="3 4" key="1">
    <citation type="submission" date="2016-11" db="EMBL/GenBank/DDBJ databases">
        <title>Mixed transmission modes and dynamic genome evolution in an obligate animal-bacterial symbiosis.</title>
        <authorList>
            <person name="Russell S.L."/>
            <person name="Corbett-Detig R.B."/>
            <person name="Cavanaugh C.M."/>
        </authorList>
    </citation>
    <scope>NUCLEOTIDE SEQUENCE [LARGE SCALE GENOMIC DNA]</scope>
    <source>
        <strain evidence="3">Sveles-Q1</strain>
    </source>
</reference>